<dbReference type="SUPFAM" id="SSF55347">
    <property type="entry name" value="Glyceraldehyde-3-phosphate dehydrogenase-like, C-terminal domain"/>
    <property type="match status" value="1"/>
</dbReference>
<comment type="similarity">
    <text evidence="5">Belongs to the aspartate-semialdehyde dehydrogenase family.</text>
</comment>
<proteinExistence type="inferred from homology"/>
<evidence type="ECO:0000313" key="19">
    <source>
        <dbReference type="EMBL" id="AZP36281.1"/>
    </source>
</evidence>
<evidence type="ECO:0000256" key="1">
    <source>
        <dbReference type="ARBA" id="ARBA00002492"/>
    </source>
</evidence>
<dbReference type="InterPro" id="IPR012280">
    <property type="entry name" value="Semialdhyde_DH_dimer_dom"/>
</dbReference>
<reference evidence="19 20" key="1">
    <citation type="journal article" date="2018" name="Genome Biol. Evol.">
        <title>Partnering With a Pest: Genomes of Hemlock Woolly Adelgid Symbionts Reveal Atypical Nutritional Provisioning Patterns in Dual-Obligate Bacteria.</title>
        <authorList>
            <person name="Weglarz K.M."/>
            <person name="Havill N.P."/>
            <person name="Burke G.R."/>
            <person name="von Dohlen C.D."/>
        </authorList>
    </citation>
    <scope>NUCLEOTIDE SEQUENCE [LARGE SCALE GENOMIC DNA]</scope>
    <source>
        <strain evidence="19">ENA</strain>
    </source>
</reference>
<protein>
    <recommendedName>
        <fullName evidence="7 16">Aspartate-semialdehyde dehydrogenase</fullName>
        <ecNumber evidence="7 16">1.2.1.11</ecNumber>
    </recommendedName>
</protein>
<evidence type="ECO:0000256" key="6">
    <source>
        <dbReference type="ARBA" id="ARBA00011738"/>
    </source>
</evidence>
<dbReference type="PANTHER" id="PTHR46278:SF4">
    <property type="entry name" value="ASPARTATE-SEMIALDEHYDE DEHYDROGENASE"/>
    <property type="match status" value="1"/>
</dbReference>
<evidence type="ECO:0000256" key="7">
    <source>
        <dbReference type="ARBA" id="ARBA00013120"/>
    </source>
</evidence>
<evidence type="ECO:0000256" key="16">
    <source>
        <dbReference type="NCBIfam" id="TIGR01745"/>
    </source>
</evidence>
<evidence type="ECO:0000256" key="9">
    <source>
        <dbReference type="ARBA" id="ARBA00022697"/>
    </source>
</evidence>
<sequence length="372" mass="42587">MKCVGFIGWRGMVGSVLIERMIKKKNFDNIIPYFFSTSQIGKSGPILSKNQDINILYNAYDTDILQEMDILVTCYGNDYTKIIYKKLKKKKWKGYWIDASSYLRMKKKSIICLDPINKELIYKGLEKGIKNFIGGNCTVSLMLMALSGLFKKDLIDWISVSTYQAASGGGSKNMCELLEQMGFIYKSIKYDLKNINYKILEIEKKIKNISLSNIIPKENFKCVLFGSLIPWIDKRMNNGQSREEWKGQAETNKILSSKKKIIVDGLCVRIGTFRCHSQSLTIKIKKNISIQEIKQIISNDNRWVKIVPNVYEETIKKLTPINVSGTLNILIGRLRKMNIGSKYISAFTIGDQLLWGAAEPIRRILEIIILNT</sequence>
<comment type="pathway">
    <text evidence="2">Amino-acid biosynthesis; L-methionine biosynthesis via de novo pathway; L-homoserine from L-aspartate: step 2/3.</text>
</comment>
<dbReference type="UniPathway" id="UPA00050">
    <property type="reaction ID" value="UER00463"/>
</dbReference>
<dbReference type="Gene3D" id="3.40.50.720">
    <property type="entry name" value="NAD(P)-binding Rossmann-like Domain"/>
    <property type="match status" value="1"/>
</dbReference>
<dbReference type="Proteomes" id="UP000274458">
    <property type="component" value="Chromosome"/>
</dbReference>
<comment type="catalytic activity">
    <reaction evidence="15">
        <text>L-aspartate 4-semialdehyde + phosphate + NADP(+) = 4-phospho-L-aspartate + NADPH + H(+)</text>
        <dbReference type="Rhea" id="RHEA:24284"/>
        <dbReference type="ChEBI" id="CHEBI:15378"/>
        <dbReference type="ChEBI" id="CHEBI:43474"/>
        <dbReference type="ChEBI" id="CHEBI:57535"/>
        <dbReference type="ChEBI" id="CHEBI:57783"/>
        <dbReference type="ChEBI" id="CHEBI:58349"/>
        <dbReference type="ChEBI" id="CHEBI:537519"/>
        <dbReference type="EC" id="1.2.1.11"/>
    </reaction>
</comment>
<evidence type="ECO:0000256" key="3">
    <source>
        <dbReference type="ARBA" id="ARBA00005076"/>
    </source>
</evidence>
<feature type="domain" description="Semialdehyde dehydrogenase NAD-binding" evidence="18">
    <location>
        <begin position="3"/>
        <end position="124"/>
    </location>
</feature>
<feature type="active site" description="Acyl-thioester intermediate" evidence="17">
    <location>
        <position position="137"/>
    </location>
</feature>
<keyword evidence="20" id="KW-1185">Reference proteome</keyword>
<dbReference type="PANTHER" id="PTHR46278">
    <property type="entry name" value="DEHYDROGENASE, PUTATIVE-RELATED"/>
    <property type="match status" value="1"/>
</dbReference>
<dbReference type="GO" id="GO:0009088">
    <property type="term" value="P:threonine biosynthetic process"/>
    <property type="evidence" value="ECO:0007669"/>
    <property type="project" value="UniProtKB-UniPathway"/>
</dbReference>
<keyword evidence="9" id="KW-0791">Threonine biosynthesis</keyword>
<dbReference type="SMART" id="SM00859">
    <property type="entry name" value="Semialdhyde_dh"/>
    <property type="match status" value="1"/>
</dbReference>
<dbReference type="GO" id="GO:0004073">
    <property type="term" value="F:aspartate-semialdehyde dehydrogenase activity"/>
    <property type="evidence" value="ECO:0007669"/>
    <property type="project" value="UniProtKB-UniRule"/>
</dbReference>
<comment type="function">
    <text evidence="1">Catalyzes the NADPH-dependent formation of L-aspartate-semialdehyde (L-ASA) by the reductive dephosphorylation of L-aspartyl-4-phosphate.</text>
</comment>
<comment type="pathway">
    <text evidence="3">Amino-acid biosynthesis; L-lysine biosynthesis via DAP pathway; (S)-tetrahydrodipicolinate from L-aspartate: step 2/4.</text>
</comment>
<dbReference type="CDD" id="cd23938">
    <property type="entry name" value="ASADH_C_bac_like"/>
    <property type="match status" value="1"/>
</dbReference>
<evidence type="ECO:0000256" key="10">
    <source>
        <dbReference type="ARBA" id="ARBA00022857"/>
    </source>
</evidence>
<dbReference type="KEGG" id="aade:C3B56_00174"/>
<evidence type="ECO:0000256" key="13">
    <source>
        <dbReference type="ARBA" id="ARBA00023154"/>
    </source>
</evidence>
<organism evidence="19 20">
    <name type="scientific">Candidatus Annandia adelgestsuga</name>
    <dbReference type="NCBI Taxonomy" id="1302411"/>
    <lineage>
        <taxon>Bacteria</taxon>
        <taxon>Pseudomonadati</taxon>
        <taxon>Pseudomonadota</taxon>
        <taxon>Gammaproteobacteria</taxon>
        <taxon>Enterobacterales</taxon>
        <taxon>Enterobacteriaceae</taxon>
        <taxon>Candidatus Annandia</taxon>
    </lineage>
</organism>
<evidence type="ECO:0000256" key="17">
    <source>
        <dbReference type="PIRSR" id="PIRSR000148-1"/>
    </source>
</evidence>
<dbReference type="Gene3D" id="3.30.360.10">
    <property type="entry name" value="Dihydrodipicolinate Reductase, domain 2"/>
    <property type="match status" value="1"/>
</dbReference>
<dbReference type="Pfam" id="PF01118">
    <property type="entry name" value="Semialdhyde_dh"/>
    <property type="match status" value="1"/>
</dbReference>
<dbReference type="EC" id="1.2.1.11" evidence="7 16"/>
<dbReference type="NCBIfam" id="NF005144">
    <property type="entry name" value="PRK06598.1"/>
    <property type="match status" value="1"/>
</dbReference>
<dbReference type="SUPFAM" id="SSF51735">
    <property type="entry name" value="NAD(P)-binding Rossmann-fold domains"/>
    <property type="match status" value="1"/>
</dbReference>
<keyword evidence="8" id="KW-0028">Amino-acid biosynthesis</keyword>
<dbReference type="GO" id="GO:0046983">
    <property type="term" value="F:protein dimerization activity"/>
    <property type="evidence" value="ECO:0007669"/>
    <property type="project" value="InterPro"/>
</dbReference>
<evidence type="ECO:0000259" key="18">
    <source>
        <dbReference type="SMART" id="SM00859"/>
    </source>
</evidence>
<dbReference type="InterPro" id="IPR011534">
    <property type="entry name" value="Asp_ADH_gamma-type"/>
</dbReference>
<dbReference type="OrthoDB" id="9022717at2"/>
<dbReference type="GO" id="GO:0009086">
    <property type="term" value="P:methionine biosynthetic process"/>
    <property type="evidence" value="ECO:0007669"/>
    <property type="project" value="UniProtKB-KW"/>
</dbReference>
<dbReference type="AlphaFoldDB" id="A0A3S9J7C9"/>
<accession>A0A3S9J7C9</accession>
<feature type="active site" description="Proton acceptor" evidence="17">
    <location>
        <position position="276"/>
    </location>
</feature>
<keyword evidence="10" id="KW-0521">NADP</keyword>
<dbReference type="PROSITE" id="PS01103">
    <property type="entry name" value="ASD"/>
    <property type="match status" value="1"/>
</dbReference>
<dbReference type="RefSeq" id="WP_126071548.1">
    <property type="nucleotide sequence ID" value="NZ_CP026513.1"/>
</dbReference>
<dbReference type="Pfam" id="PF02774">
    <property type="entry name" value="Semialdhyde_dhC"/>
    <property type="match status" value="1"/>
</dbReference>
<evidence type="ECO:0000256" key="8">
    <source>
        <dbReference type="ARBA" id="ARBA00022605"/>
    </source>
</evidence>
<dbReference type="GO" id="GO:0019877">
    <property type="term" value="P:diaminopimelate biosynthetic process"/>
    <property type="evidence" value="ECO:0007669"/>
    <property type="project" value="UniProtKB-KW"/>
</dbReference>
<keyword evidence="11" id="KW-0220">Diaminopimelate biosynthesis</keyword>
<dbReference type="EMBL" id="CP026513">
    <property type="protein sequence ID" value="AZP36281.1"/>
    <property type="molecule type" value="Genomic_DNA"/>
</dbReference>
<dbReference type="GO" id="GO:0050661">
    <property type="term" value="F:NADP binding"/>
    <property type="evidence" value="ECO:0007669"/>
    <property type="project" value="InterPro"/>
</dbReference>
<dbReference type="InterPro" id="IPR000319">
    <property type="entry name" value="Asp-semialdehyde_DH_CS"/>
</dbReference>
<dbReference type="GO" id="GO:0009089">
    <property type="term" value="P:lysine biosynthetic process via diaminopimelate"/>
    <property type="evidence" value="ECO:0007669"/>
    <property type="project" value="UniProtKB-UniRule"/>
</dbReference>
<dbReference type="GO" id="GO:0051287">
    <property type="term" value="F:NAD binding"/>
    <property type="evidence" value="ECO:0007669"/>
    <property type="project" value="InterPro"/>
</dbReference>
<evidence type="ECO:0000256" key="4">
    <source>
        <dbReference type="ARBA" id="ARBA00005097"/>
    </source>
</evidence>
<dbReference type="NCBIfam" id="TIGR01745">
    <property type="entry name" value="asd_gamma"/>
    <property type="match status" value="1"/>
</dbReference>
<keyword evidence="14" id="KW-0486">Methionine biosynthesis</keyword>
<comment type="subunit">
    <text evidence="6">Homodimer.</text>
</comment>
<evidence type="ECO:0000313" key="20">
    <source>
        <dbReference type="Proteomes" id="UP000274458"/>
    </source>
</evidence>
<gene>
    <name evidence="19" type="primary">asd</name>
    <name evidence="19" type="ORF">C3B56_00174</name>
</gene>
<dbReference type="InterPro" id="IPR036291">
    <property type="entry name" value="NAD(P)-bd_dom_sf"/>
</dbReference>
<evidence type="ECO:0000256" key="14">
    <source>
        <dbReference type="ARBA" id="ARBA00023167"/>
    </source>
</evidence>
<evidence type="ECO:0000256" key="5">
    <source>
        <dbReference type="ARBA" id="ARBA00010584"/>
    </source>
</evidence>
<dbReference type="UniPathway" id="UPA00034">
    <property type="reaction ID" value="UER00016"/>
</dbReference>
<name>A0A3S9J7C9_9ENTR</name>
<keyword evidence="12 19" id="KW-0560">Oxidoreductase</keyword>
<dbReference type="PIRSF" id="PIRSF000148">
    <property type="entry name" value="ASA_dh"/>
    <property type="match status" value="1"/>
</dbReference>
<comment type="pathway">
    <text evidence="4">Amino-acid biosynthesis; L-threonine biosynthesis; L-threonine from L-aspartate: step 2/5.</text>
</comment>
<evidence type="ECO:0000256" key="11">
    <source>
        <dbReference type="ARBA" id="ARBA00022915"/>
    </source>
</evidence>
<evidence type="ECO:0000256" key="2">
    <source>
        <dbReference type="ARBA" id="ARBA00005021"/>
    </source>
</evidence>
<keyword evidence="13" id="KW-0457">Lysine biosynthesis</keyword>
<dbReference type="GO" id="GO:0009097">
    <property type="term" value="P:isoleucine biosynthetic process"/>
    <property type="evidence" value="ECO:0007669"/>
    <property type="project" value="InterPro"/>
</dbReference>
<evidence type="ECO:0000256" key="12">
    <source>
        <dbReference type="ARBA" id="ARBA00023002"/>
    </source>
</evidence>
<dbReference type="InterPro" id="IPR000534">
    <property type="entry name" value="Semialdehyde_DH_NAD-bd"/>
</dbReference>
<evidence type="ECO:0000256" key="15">
    <source>
        <dbReference type="ARBA" id="ARBA00047891"/>
    </source>
</evidence>
<dbReference type="UniPathway" id="UPA00051">
    <property type="reaction ID" value="UER00464"/>
</dbReference>